<dbReference type="InterPro" id="IPR017988">
    <property type="entry name" value="Ribosome_inactivat_prot_CS"/>
</dbReference>
<evidence type="ECO:0000259" key="11">
    <source>
        <dbReference type="SMART" id="SM00458"/>
    </source>
</evidence>
<proteinExistence type="inferred from homology"/>
<dbReference type="FunFam" id="3.40.420.10:FF:000001">
    <property type="entry name" value="Ricin"/>
    <property type="match status" value="1"/>
</dbReference>
<feature type="domain" description="Ricin B lectin" evidence="11">
    <location>
        <begin position="405"/>
        <end position="532"/>
    </location>
</feature>
<dbReference type="InterPro" id="IPR036041">
    <property type="entry name" value="Ribosome-inact_prot_sf"/>
</dbReference>
<comment type="subunit">
    <text evidence="9">Might form dimers or tetramers of disulfide-linked A and B chains.</text>
</comment>
<dbReference type="GO" id="GO:0090729">
    <property type="term" value="F:toxin activity"/>
    <property type="evidence" value="ECO:0007669"/>
    <property type="project" value="UniProtKB-KW"/>
</dbReference>
<evidence type="ECO:0000256" key="10">
    <source>
        <dbReference type="SAM" id="SignalP"/>
    </source>
</evidence>
<evidence type="ECO:0000256" key="4">
    <source>
        <dbReference type="ARBA" id="ARBA00022801"/>
    </source>
</evidence>
<dbReference type="InterPro" id="IPR001574">
    <property type="entry name" value="Ribosome_inactivat_prot"/>
</dbReference>
<gene>
    <name evidence="12" type="ORF">DCAF_LOCUS27461</name>
</gene>
<dbReference type="SUPFAM" id="SSF56371">
    <property type="entry name" value="Ribosome inactivating proteins (RIP)"/>
    <property type="match status" value="1"/>
</dbReference>
<name>A0AAV1SVT8_9ROSI</name>
<dbReference type="Gene3D" id="3.40.420.10">
    <property type="entry name" value="Ricin (A subunit), domain 1"/>
    <property type="match status" value="1"/>
</dbReference>
<dbReference type="SMART" id="SM00458">
    <property type="entry name" value="RICIN"/>
    <property type="match status" value="1"/>
</dbReference>
<evidence type="ECO:0000313" key="13">
    <source>
        <dbReference type="Proteomes" id="UP001314170"/>
    </source>
</evidence>
<organism evidence="12 13">
    <name type="scientific">Dovyalis caffra</name>
    <dbReference type="NCBI Taxonomy" id="77055"/>
    <lineage>
        <taxon>Eukaryota</taxon>
        <taxon>Viridiplantae</taxon>
        <taxon>Streptophyta</taxon>
        <taxon>Embryophyta</taxon>
        <taxon>Tracheophyta</taxon>
        <taxon>Spermatophyta</taxon>
        <taxon>Magnoliopsida</taxon>
        <taxon>eudicotyledons</taxon>
        <taxon>Gunneridae</taxon>
        <taxon>Pentapetalae</taxon>
        <taxon>rosids</taxon>
        <taxon>fabids</taxon>
        <taxon>Malpighiales</taxon>
        <taxon>Salicaceae</taxon>
        <taxon>Flacourtieae</taxon>
        <taxon>Dovyalis</taxon>
    </lineage>
</organism>
<dbReference type="InterPro" id="IPR000772">
    <property type="entry name" value="Ricin_B_lectin"/>
</dbReference>
<keyword evidence="5 9" id="KW-0611">Plant defense</keyword>
<dbReference type="Gene3D" id="2.80.10.50">
    <property type="match status" value="2"/>
</dbReference>
<dbReference type="GO" id="GO:0006952">
    <property type="term" value="P:defense response"/>
    <property type="evidence" value="ECO:0007669"/>
    <property type="project" value="UniProtKB-KW"/>
</dbReference>
<dbReference type="Proteomes" id="UP001314170">
    <property type="component" value="Unassembled WGS sequence"/>
</dbReference>
<dbReference type="AlphaFoldDB" id="A0AAV1SVT8"/>
<dbReference type="Gene3D" id="4.10.470.10">
    <property type="entry name" value="Ricin (A Subunit), domain 2"/>
    <property type="match status" value="1"/>
</dbReference>
<dbReference type="InterPro" id="IPR017989">
    <property type="entry name" value="Ribosome_inactivat_1/2"/>
</dbReference>
<dbReference type="GO" id="GO:0030598">
    <property type="term" value="F:rRNA N-glycosylase activity"/>
    <property type="evidence" value="ECO:0007669"/>
    <property type="project" value="UniProtKB-EC"/>
</dbReference>
<evidence type="ECO:0000256" key="9">
    <source>
        <dbReference type="RuleBase" id="RU004915"/>
    </source>
</evidence>
<comment type="function">
    <text evidence="9">The A chain is responsible for inhibiting protein synthesis through the catalytic inactivation of 60S ribosomal subunits by removing adenine from position 4,324 of 28S rRNA. The B chain binds to cell receptors and probably facilitates the entry into the cell of the A chain; B chains are also responsible for cell agglutination (lectin activity).</text>
</comment>
<keyword evidence="4 9" id="KW-0378">Hydrolase</keyword>
<dbReference type="EC" id="3.2.2.22" evidence="9"/>
<evidence type="ECO:0000313" key="12">
    <source>
        <dbReference type="EMBL" id="CAK7357177.1"/>
    </source>
</evidence>
<dbReference type="Pfam" id="PF00161">
    <property type="entry name" value="RIP"/>
    <property type="match status" value="1"/>
</dbReference>
<comment type="similarity">
    <text evidence="9">Belongs to the ribosome-inactivating protein family.</text>
</comment>
<dbReference type="InterPro" id="IPR016138">
    <property type="entry name" value="Ribosome_inactivat_prot_sub1"/>
</dbReference>
<sequence>MKVLVIAATWVWSAMVGAAGNPNTCPVSRQDGFGRALRYTVVNFTTVGATRESYSEFLQAIRGHLTSGNLSHEIPVMRNRSTVPDPERFLLVELSNWQGLSITLAMDVTNAYLVAYRASDRSYFFHDAPRPASSNLFPGTERHNFSFDSNYINLERRGVHRMAIDLGMSAFDEAITTFYYWRSRINTEDTLARSFLVFIQMIPEAARFRYIEQSVGRSIVDRSTSLPNQAMLSLENNWGALSSAIQQSNHGVFNNTTVQLRRPDGTFFNVDSVTRSLISNLGILVFARRNARSSRFRSSIDADYDNNICPETEPTIRISGRNGLCADVKYGAYDDGNPIQLWQYCDKAVEMDANVLWEVHEDGSIIDPRSKLALSTYSGNTGSNLTMATNKYASSQGWLASNNRTPFVTFIVGFKDLCLVQGNRKALWLVWLAECDSDRIEQQWALYADGSIRPQQDQNMCISCNTYNQQGSIVFIFYCTGSSQQRWMFKNDGTILNLFNGLVMDVKRSDPNLEEIIIWPSTGNLNQKWLPLPFDT</sequence>
<evidence type="ECO:0000256" key="2">
    <source>
        <dbReference type="ARBA" id="ARBA00010414"/>
    </source>
</evidence>
<dbReference type="GO" id="GO:0017148">
    <property type="term" value="P:negative regulation of translation"/>
    <property type="evidence" value="ECO:0007669"/>
    <property type="project" value="UniProtKB-KW"/>
</dbReference>
<accession>A0AAV1SVT8</accession>
<keyword evidence="8 9" id="KW-0652">Protein synthesis inhibitor</keyword>
<dbReference type="PANTHER" id="PTHR33453:SF34">
    <property type="entry name" value="RIBOSOME-INACTIVATING PROTEIN"/>
    <property type="match status" value="1"/>
</dbReference>
<dbReference type="PROSITE" id="PS50231">
    <property type="entry name" value="RICIN_B_LECTIN"/>
    <property type="match status" value="2"/>
</dbReference>
<dbReference type="Pfam" id="PF00652">
    <property type="entry name" value="Ricin_B_lectin"/>
    <property type="match status" value="2"/>
</dbReference>
<dbReference type="EMBL" id="CAWUPB010001197">
    <property type="protein sequence ID" value="CAK7357177.1"/>
    <property type="molecule type" value="Genomic_DNA"/>
</dbReference>
<evidence type="ECO:0000256" key="3">
    <source>
        <dbReference type="ARBA" id="ARBA00022656"/>
    </source>
</evidence>
<dbReference type="SUPFAM" id="SSF50370">
    <property type="entry name" value="Ricin B-like lectins"/>
    <property type="match status" value="2"/>
</dbReference>
<evidence type="ECO:0000256" key="5">
    <source>
        <dbReference type="ARBA" id="ARBA00022821"/>
    </source>
</evidence>
<reference evidence="12 13" key="1">
    <citation type="submission" date="2024-01" db="EMBL/GenBank/DDBJ databases">
        <authorList>
            <person name="Waweru B."/>
        </authorList>
    </citation>
    <scope>NUCLEOTIDE SEQUENCE [LARGE SCALE GENOMIC DNA]</scope>
</reference>
<evidence type="ECO:0000256" key="1">
    <source>
        <dbReference type="ARBA" id="ARBA00000237"/>
    </source>
</evidence>
<evidence type="ECO:0000256" key="7">
    <source>
        <dbReference type="ARBA" id="ARBA00023180"/>
    </source>
</evidence>
<comment type="catalytic activity">
    <reaction evidence="1 9">
        <text>Endohydrolysis of the N-glycosidic bond at one specific adenosine on the 28S rRNA.</text>
        <dbReference type="EC" id="3.2.2.22"/>
    </reaction>
</comment>
<feature type="signal peptide" evidence="10">
    <location>
        <begin position="1"/>
        <end position="20"/>
    </location>
</feature>
<dbReference type="PROSITE" id="PS00275">
    <property type="entry name" value="SHIGA_RICIN"/>
    <property type="match status" value="1"/>
</dbReference>
<evidence type="ECO:0000256" key="8">
    <source>
        <dbReference type="ARBA" id="ARBA00023193"/>
    </source>
</evidence>
<dbReference type="InterPro" id="IPR035992">
    <property type="entry name" value="Ricin_B-like_lectins"/>
</dbReference>
<keyword evidence="7" id="KW-0325">Glycoprotein</keyword>
<evidence type="ECO:0000256" key="6">
    <source>
        <dbReference type="ARBA" id="ARBA00023157"/>
    </source>
</evidence>
<comment type="caution">
    <text evidence="12">The sequence shown here is derived from an EMBL/GenBank/DDBJ whole genome shotgun (WGS) entry which is preliminary data.</text>
</comment>
<keyword evidence="10" id="KW-0732">Signal</keyword>
<dbReference type="PRINTS" id="PR00396">
    <property type="entry name" value="SHIGARICIN"/>
</dbReference>
<dbReference type="CDD" id="cd23444">
    <property type="entry name" value="beta-trefoil_Ricin_RIPs_II_rpt2"/>
    <property type="match status" value="1"/>
</dbReference>
<keyword evidence="3 9" id="KW-0800">Toxin</keyword>
<dbReference type="PANTHER" id="PTHR33453">
    <property type="match status" value="1"/>
</dbReference>
<dbReference type="InterPro" id="IPR016139">
    <property type="entry name" value="Ribosome_inactivat_prot_sub2"/>
</dbReference>
<keyword evidence="6" id="KW-1015">Disulfide bond</keyword>
<protein>
    <recommendedName>
        <fullName evidence="9">Ribosome-inactivating protein</fullName>
    </recommendedName>
    <component>
        <recommendedName>
            <fullName evidence="9">Ribosome-inactivating protein chain A</fullName>
        </recommendedName>
        <alternativeName>
            <fullName evidence="9">rRNA N-glycosidase</fullName>
            <ecNumber evidence="9">3.2.2.22</ecNumber>
        </alternativeName>
    </component>
    <component>
        <recommendedName>
            <fullName evidence="9">Ribosome-inactivating protein chain B</fullName>
        </recommendedName>
    </component>
</protein>
<feature type="chain" id="PRO_5043550434" description="Ribosome-inactivating protein" evidence="10">
    <location>
        <begin position="21"/>
        <end position="536"/>
    </location>
</feature>
<keyword evidence="13" id="KW-1185">Reference proteome</keyword>
<comment type="similarity">
    <text evidence="2">In the N-terminal section; belongs to the ribosome-inactivating protein family. Type 2 RIP subfamily.</text>
</comment>